<sequence>MYSYTSNFLSPSQQSPINLTKLMCWIIPIESTSALNCFSPWHVPSSLFAAMGVDSFRYPLNTEPKLPPPNFSEKFLVARCRSIYRNAVIPMLP</sequence>
<reference evidence="1 2" key="2">
    <citation type="journal article" date="2013" name="Plant Cell Physiol.">
        <title>Rice Annotation Project Database (RAP-DB): an integrative and interactive database for rice genomics.</title>
        <authorList>
            <person name="Sakai H."/>
            <person name="Lee S.S."/>
            <person name="Tanaka T."/>
            <person name="Numa H."/>
            <person name="Kim J."/>
            <person name="Kawahara Y."/>
            <person name="Wakimoto H."/>
            <person name="Yang C.C."/>
            <person name="Iwamoto M."/>
            <person name="Abe T."/>
            <person name="Yamada Y."/>
            <person name="Muto A."/>
            <person name="Inokuchi H."/>
            <person name="Ikemura T."/>
            <person name="Matsumoto T."/>
            <person name="Sasaki T."/>
            <person name="Itoh T."/>
        </authorList>
    </citation>
    <scope>NUCLEOTIDE SEQUENCE [LARGE SCALE GENOMIC DNA]</scope>
    <source>
        <strain evidence="2">cv. Nipponbare</strain>
    </source>
</reference>
<dbReference type="EMBL" id="AP014966">
    <property type="protein sequence ID" value="BAT10418.1"/>
    <property type="molecule type" value="Genomic_DNA"/>
</dbReference>
<dbReference type="Gramene" id="Os10t0342650-00">
    <property type="protein sequence ID" value="Os10t0342650-00"/>
    <property type="gene ID" value="Os10g0342650"/>
</dbReference>
<reference evidence="1 2" key="3">
    <citation type="journal article" date="2013" name="Rice">
        <title>Improvement of the Oryza sativa Nipponbare reference genome using next generation sequence and optical map data.</title>
        <authorList>
            <person name="Kawahara Y."/>
            <person name="de la Bastide M."/>
            <person name="Hamilton J.P."/>
            <person name="Kanamori H."/>
            <person name="McCombie W.R."/>
            <person name="Ouyang S."/>
            <person name="Schwartz D.C."/>
            <person name="Tanaka T."/>
            <person name="Wu J."/>
            <person name="Zhou S."/>
            <person name="Childs K.L."/>
            <person name="Davidson R.M."/>
            <person name="Lin H."/>
            <person name="Quesada-Ocampo L."/>
            <person name="Vaillancourt B."/>
            <person name="Sakai H."/>
            <person name="Lee S.S."/>
            <person name="Kim J."/>
            <person name="Numa H."/>
            <person name="Itoh T."/>
            <person name="Buell C.R."/>
            <person name="Matsumoto T."/>
        </authorList>
    </citation>
    <scope>NUCLEOTIDE SEQUENCE [LARGE SCALE GENOMIC DNA]</scope>
    <source>
        <strain evidence="2">cv. Nipponbare</strain>
    </source>
</reference>
<protein>
    <submittedName>
        <fullName evidence="1">Os10g0342650 protein</fullName>
    </submittedName>
</protein>
<proteinExistence type="predicted"/>
<name>A0A0N7KRM3_ORYSJ</name>
<gene>
    <name evidence="1" type="ordered locus">Os10g0342650</name>
    <name evidence="1" type="ORF">OSNPB_100342650</name>
</gene>
<reference evidence="2" key="1">
    <citation type="journal article" date="2005" name="Nature">
        <title>The map-based sequence of the rice genome.</title>
        <authorList>
            <consortium name="International rice genome sequencing project (IRGSP)"/>
            <person name="Matsumoto T."/>
            <person name="Wu J."/>
            <person name="Kanamori H."/>
            <person name="Katayose Y."/>
            <person name="Fujisawa M."/>
            <person name="Namiki N."/>
            <person name="Mizuno H."/>
            <person name="Yamamoto K."/>
            <person name="Antonio B.A."/>
            <person name="Baba T."/>
            <person name="Sakata K."/>
            <person name="Nagamura Y."/>
            <person name="Aoki H."/>
            <person name="Arikawa K."/>
            <person name="Arita K."/>
            <person name="Bito T."/>
            <person name="Chiden Y."/>
            <person name="Fujitsuka N."/>
            <person name="Fukunaka R."/>
            <person name="Hamada M."/>
            <person name="Harada C."/>
            <person name="Hayashi A."/>
            <person name="Hijishita S."/>
            <person name="Honda M."/>
            <person name="Hosokawa S."/>
            <person name="Ichikawa Y."/>
            <person name="Idonuma A."/>
            <person name="Iijima M."/>
            <person name="Ikeda M."/>
            <person name="Ikeno M."/>
            <person name="Ito K."/>
            <person name="Ito S."/>
            <person name="Ito T."/>
            <person name="Ito Y."/>
            <person name="Ito Y."/>
            <person name="Iwabuchi A."/>
            <person name="Kamiya K."/>
            <person name="Karasawa W."/>
            <person name="Kurita K."/>
            <person name="Katagiri S."/>
            <person name="Kikuta A."/>
            <person name="Kobayashi H."/>
            <person name="Kobayashi N."/>
            <person name="Machita K."/>
            <person name="Maehara T."/>
            <person name="Masukawa M."/>
            <person name="Mizubayashi T."/>
            <person name="Mukai Y."/>
            <person name="Nagasaki H."/>
            <person name="Nagata Y."/>
            <person name="Naito S."/>
            <person name="Nakashima M."/>
            <person name="Nakama Y."/>
            <person name="Nakamichi Y."/>
            <person name="Nakamura M."/>
            <person name="Meguro A."/>
            <person name="Negishi M."/>
            <person name="Ohta I."/>
            <person name="Ohta T."/>
            <person name="Okamoto M."/>
            <person name="Ono N."/>
            <person name="Saji S."/>
            <person name="Sakaguchi M."/>
            <person name="Sakai K."/>
            <person name="Shibata M."/>
            <person name="Shimokawa T."/>
            <person name="Song J."/>
            <person name="Takazaki Y."/>
            <person name="Terasawa K."/>
            <person name="Tsugane M."/>
            <person name="Tsuji K."/>
            <person name="Ueda S."/>
            <person name="Waki K."/>
            <person name="Yamagata H."/>
            <person name="Yamamoto M."/>
            <person name="Yamamoto S."/>
            <person name="Yamane H."/>
            <person name="Yoshiki S."/>
            <person name="Yoshihara R."/>
            <person name="Yukawa K."/>
            <person name="Zhong H."/>
            <person name="Yano M."/>
            <person name="Yuan Q."/>
            <person name="Ouyang S."/>
            <person name="Liu J."/>
            <person name="Jones K.M."/>
            <person name="Gansberger K."/>
            <person name="Moffat K."/>
            <person name="Hill J."/>
            <person name="Bera J."/>
            <person name="Fadrosh D."/>
            <person name="Jin S."/>
            <person name="Johri S."/>
            <person name="Kim M."/>
            <person name="Overton L."/>
            <person name="Reardon M."/>
            <person name="Tsitrin T."/>
            <person name="Vuong H."/>
            <person name="Weaver B."/>
            <person name="Ciecko A."/>
            <person name="Tallon L."/>
            <person name="Jackson J."/>
            <person name="Pai G."/>
            <person name="Aken S.V."/>
            <person name="Utterback T."/>
            <person name="Reidmuller S."/>
            <person name="Feldblyum T."/>
            <person name="Hsiao J."/>
            <person name="Zismann V."/>
            <person name="Iobst S."/>
            <person name="de Vazeille A.R."/>
            <person name="Buell C.R."/>
            <person name="Ying K."/>
            <person name="Li Y."/>
            <person name="Lu T."/>
            <person name="Huang Y."/>
            <person name="Zhao Q."/>
            <person name="Feng Q."/>
            <person name="Zhang L."/>
            <person name="Zhu J."/>
            <person name="Weng Q."/>
            <person name="Mu J."/>
            <person name="Lu Y."/>
            <person name="Fan D."/>
            <person name="Liu Y."/>
            <person name="Guan J."/>
            <person name="Zhang Y."/>
            <person name="Yu S."/>
            <person name="Liu X."/>
            <person name="Zhang Y."/>
            <person name="Hong G."/>
            <person name="Han B."/>
            <person name="Choisne N."/>
            <person name="Demange N."/>
            <person name="Orjeda G."/>
            <person name="Samain S."/>
            <person name="Cattolico L."/>
            <person name="Pelletier E."/>
            <person name="Couloux A."/>
            <person name="Segurens B."/>
            <person name="Wincker P."/>
            <person name="D'Hont A."/>
            <person name="Scarpelli C."/>
            <person name="Weissenbach J."/>
            <person name="Salanoubat M."/>
            <person name="Quetier F."/>
            <person name="Yu Y."/>
            <person name="Kim H.R."/>
            <person name="Rambo T."/>
            <person name="Currie J."/>
            <person name="Collura K."/>
            <person name="Luo M."/>
            <person name="Yang T."/>
            <person name="Ammiraju J.S.S."/>
            <person name="Engler F."/>
            <person name="Soderlund C."/>
            <person name="Wing R.A."/>
            <person name="Palmer L.E."/>
            <person name="de la Bastide M."/>
            <person name="Spiegel L."/>
            <person name="Nascimento L."/>
            <person name="Zutavern T."/>
            <person name="O'Shaughnessy A."/>
            <person name="Dike S."/>
            <person name="Dedhia N."/>
            <person name="Preston R."/>
            <person name="Balija V."/>
            <person name="McCombie W.R."/>
            <person name="Chow T."/>
            <person name="Chen H."/>
            <person name="Chung M."/>
            <person name="Chen C."/>
            <person name="Shaw J."/>
            <person name="Wu H."/>
            <person name="Hsiao K."/>
            <person name="Chao Y."/>
            <person name="Chu M."/>
            <person name="Cheng C."/>
            <person name="Hour A."/>
            <person name="Lee P."/>
            <person name="Lin S."/>
            <person name="Lin Y."/>
            <person name="Liou J."/>
            <person name="Liu S."/>
            <person name="Hsing Y."/>
            <person name="Raghuvanshi S."/>
            <person name="Mohanty A."/>
            <person name="Bharti A.K."/>
            <person name="Gaur A."/>
            <person name="Gupta V."/>
            <person name="Kumar D."/>
            <person name="Ravi V."/>
            <person name="Vij S."/>
            <person name="Kapur A."/>
            <person name="Khurana P."/>
            <person name="Khurana P."/>
            <person name="Khurana J.P."/>
            <person name="Tyagi A.K."/>
            <person name="Gaikwad K."/>
            <person name="Singh A."/>
            <person name="Dalal V."/>
            <person name="Srivastava S."/>
            <person name="Dixit A."/>
            <person name="Pal A.K."/>
            <person name="Ghazi I.A."/>
            <person name="Yadav M."/>
            <person name="Pandit A."/>
            <person name="Bhargava A."/>
            <person name="Sureshbabu K."/>
            <person name="Batra K."/>
            <person name="Sharma T.R."/>
            <person name="Mohapatra T."/>
            <person name="Singh N.K."/>
            <person name="Messing J."/>
            <person name="Nelson A.B."/>
            <person name="Fuks G."/>
            <person name="Kavchok S."/>
            <person name="Keizer G."/>
            <person name="Linton E."/>
            <person name="Llaca V."/>
            <person name="Song R."/>
            <person name="Tanyolac B."/>
            <person name="Young S."/>
            <person name="Ho-Il K."/>
            <person name="Hahn J.H."/>
            <person name="Sangsakoo G."/>
            <person name="Vanavichit A."/>
            <person name="de Mattos Luiz.A.T."/>
            <person name="Zimmer P.D."/>
            <person name="Malone G."/>
            <person name="Dellagostin O."/>
            <person name="de Oliveira A.C."/>
            <person name="Bevan M."/>
            <person name="Bancroft I."/>
            <person name="Minx P."/>
            <person name="Cordum H."/>
            <person name="Wilson R."/>
            <person name="Cheng Z."/>
            <person name="Jin W."/>
            <person name="Jiang J."/>
            <person name="Leong S.A."/>
            <person name="Iwama H."/>
            <person name="Gojobori T."/>
            <person name="Itoh T."/>
            <person name="Niimura Y."/>
            <person name="Fujii Y."/>
            <person name="Habara T."/>
            <person name="Sakai H."/>
            <person name="Sato Y."/>
            <person name="Wilson G."/>
            <person name="Kumar K."/>
            <person name="McCouch S."/>
            <person name="Juretic N."/>
            <person name="Hoen D."/>
            <person name="Wright S."/>
            <person name="Bruskiewich R."/>
            <person name="Bureau T."/>
            <person name="Miyao A."/>
            <person name="Hirochika H."/>
            <person name="Nishikawa T."/>
            <person name="Kadowaki K."/>
            <person name="Sugiura M."/>
            <person name="Burr B."/>
            <person name="Sasaki T."/>
        </authorList>
    </citation>
    <scope>NUCLEOTIDE SEQUENCE [LARGE SCALE GENOMIC DNA]</scope>
    <source>
        <strain evidence="2">cv. Nipponbare</strain>
    </source>
</reference>
<dbReference type="Proteomes" id="UP000059680">
    <property type="component" value="Chromosome 10"/>
</dbReference>
<accession>A0A0N7KRM3</accession>
<dbReference type="PaxDb" id="39947-A0A0N7KRM3"/>
<keyword evidence="2" id="KW-1185">Reference proteome</keyword>
<dbReference type="InParanoid" id="A0A0N7KRM3"/>
<evidence type="ECO:0000313" key="2">
    <source>
        <dbReference type="Proteomes" id="UP000059680"/>
    </source>
</evidence>
<evidence type="ECO:0000313" key="1">
    <source>
        <dbReference type="EMBL" id="BAT10418.1"/>
    </source>
</evidence>
<organism evidence="1 2">
    <name type="scientific">Oryza sativa subsp. japonica</name>
    <name type="common">Rice</name>
    <dbReference type="NCBI Taxonomy" id="39947"/>
    <lineage>
        <taxon>Eukaryota</taxon>
        <taxon>Viridiplantae</taxon>
        <taxon>Streptophyta</taxon>
        <taxon>Embryophyta</taxon>
        <taxon>Tracheophyta</taxon>
        <taxon>Spermatophyta</taxon>
        <taxon>Magnoliopsida</taxon>
        <taxon>Liliopsida</taxon>
        <taxon>Poales</taxon>
        <taxon>Poaceae</taxon>
        <taxon>BOP clade</taxon>
        <taxon>Oryzoideae</taxon>
        <taxon>Oryzeae</taxon>
        <taxon>Oryzinae</taxon>
        <taxon>Oryza</taxon>
        <taxon>Oryza sativa</taxon>
    </lineage>
</organism>
<dbReference type="AlphaFoldDB" id="A0A0N7KRM3"/>